<sequence>MTLHQDYPSISLSDTQACVLYYKALINYVDSHLKLHAERILARYYSSQSDSFQTLTFADIDRMSINLACQWSDLAKEVHTISYIDDHSVAYLVVILAAMRLRKTFFLISPRNSQLHVTELLRKTGSKMLVTGKKYEAISQHSAAQAGEVHVLTITETDLDKWIHQPLELNFEDILNLEFSDNDIERSALIVHSSGSSSSPKPIYLSNRYLFYHLSQFYILIKNRPHLPQIGLEDVMLPIVPLFHCFGFFVAFTMISVGGSVVFMEKLPPSQNEINSALQINKVTMLCCPPIILEEMIPYLKQTNNFDAVQRLKYVIFGGAPFKMESGDWLRSHKINVRNMYGSTEMNGFLSSNLDPNSKTWNSLAPFRFDPQGESYGIFETVDESQPNIKHLYVRADCPTLATNISNRPDGGYDTDDLFREDPESPGYYIYLGRRNETLIMENGEKTNPLPMEATIREITVVKQVVVLGHERKCTSALIELDATKIENLQEEEVIESVHEAIELANRDCPSHSRILLEMVKVLPLGQTIPTTDKGNIKRKNAEQMYQHVIDELYDNFLNGSNKASCDAQSEEYKWTTEEMNDFLETNIAQVLRISKSLLKNHSQSIFDLGFNSLYAIQLRNYISKRFSKVSHNFLFENPTIDSMRNGLLQKEQPMIYTKQEKGYKNTQKLATCYIKQARVDFDPIVRTNYVAKEQVVLLTGATGSLGSFILECLLKDSRVKKVYCCVRGKQEDLKERLANSFKNRLLDITLLNSERVKVLPMKFSEQYLGLGETRYHALRKEVTLIQHCGWLLNFNMSLEHFDKECISPFYNLLKFAYHQQNPIHVHFVSSVSAGVLLGDTIEEEPYPFDARIAMPLGYAQSKFVVESLLNFMAKELNFPCFIERLGQVCGDTKNGIWNTSEQYPLMFIGGGSWMHKMPKLETGIDWIPVDFAAASIVDIMLNTRSSSTKVAQYVYHIVSPQSLKWCDILQSLTLAGMSFEVVDVEDWIKELIQNEENPAYRLIPFFEGNLRQTFKMPKWKTDKTMQATAVLSHVPALDVELFTKFLANWESTGFYNPSL</sequence>
<accession>A0A1C7NPS0</accession>
<dbReference type="PANTHER" id="PTHR43439:SF2">
    <property type="entry name" value="ENZYME, PUTATIVE (JCVI)-RELATED"/>
    <property type="match status" value="1"/>
</dbReference>
<dbReference type="SUPFAM" id="SSF51735">
    <property type="entry name" value="NAD(P)-binding Rossmann-fold domains"/>
    <property type="match status" value="1"/>
</dbReference>
<evidence type="ECO:0000256" key="1">
    <source>
        <dbReference type="ARBA" id="ARBA00022450"/>
    </source>
</evidence>
<dbReference type="PROSITE" id="PS00455">
    <property type="entry name" value="AMP_BINDING"/>
    <property type="match status" value="1"/>
</dbReference>
<dbReference type="OrthoDB" id="429813at2759"/>
<gene>
    <name evidence="4" type="primary">lgrD_0</name>
    <name evidence="4" type="ORF">A0J61_01507</name>
</gene>
<dbReference type="AlphaFoldDB" id="A0A1C7NPS0"/>
<keyword evidence="5" id="KW-1185">Reference proteome</keyword>
<dbReference type="PROSITE" id="PS50075">
    <property type="entry name" value="CARRIER"/>
    <property type="match status" value="1"/>
</dbReference>
<organism evidence="4 5">
    <name type="scientific">Choanephora cucurbitarum</name>
    <dbReference type="NCBI Taxonomy" id="101091"/>
    <lineage>
        <taxon>Eukaryota</taxon>
        <taxon>Fungi</taxon>
        <taxon>Fungi incertae sedis</taxon>
        <taxon>Mucoromycota</taxon>
        <taxon>Mucoromycotina</taxon>
        <taxon>Mucoromycetes</taxon>
        <taxon>Mucorales</taxon>
        <taxon>Mucorineae</taxon>
        <taxon>Choanephoraceae</taxon>
        <taxon>Choanephoroideae</taxon>
        <taxon>Choanephora</taxon>
    </lineage>
</organism>
<dbReference type="InterPro" id="IPR036736">
    <property type="entry name" value="ACP-like_sf"/>
</dbReference>
<comment type="caution">
    <text evidence="4">The sequence shown here is derived from an EMBL/GenBank/DDBJ whole genome shotgun (WGS) entry which is preliminary data.</text>
</comment>
<dbReference type="InParanoid" id="A0A1C7NPS0"/>
<dbReference type="InterPro" id="IPR009081">
    <property type="entry name" value="PP-bd_ACP"/>
</dbReference>
<dbReference type="Gene3D" id="1.10.1200.10">
    <property type="entry name" value="ACP-like"/>
    <property type="match status" value="1"/>
</dbReference>
<dbReference type="STRING" id="101091.A0A1C7NPS0"/>
<dbReference type="Pfam" id="PF07993">
    <property type="entry name" value="NAD_binding_4"/>
    <property type="match status" value="1"/>
</dbReference>
<evidence type="ECO:0000313" key="5">
    <source>
        <dbReference type="Proteomes" id="UP000093000"/>
    </source>
</evidence>
<dbReference type="InterPro" id="IPR036291">
    <property type="entry name" value="NAD(P)-bd_dom_sf"/>
</dbReference>
<keyword evidence="1" id="KW-0596">Phosphopantetheine</keyword>
<dbReference type="Gene3D" id="3.40.50.12780">
    <property type="entry name" value="N-terminal domain of ligase-like"/>
    <property type="match status" value="1"/>
</dbReference>
<dbReference type="Proteomes" id="UP000093000">
    <property type="component" value="Unassembled WGS sequence"/>
</dbReference>
<dbReference type="Gene3D" id="3.40.50.720">
    <property type="entry name" value="NAD(P)-binding Rossmann-like Domain"/>
    <property type="match status" value="1"/>
</dbReference>
<reference evidence="4 5" key="1">
    <citation type="submission" date="2016-03" db="EMBL/GenBank/DDBJ databases">
        <title>Choanephora cucurbitarum.</title>
        <authorList>
            <person name="Min B."/>
            <person name="Park H."/>
            <person name="Park J.-H."/>
            <person name="Shin H.-D."/>
            <person name="Choi I.-G."/>
        </authorList>
    </citation>
    <scope>NUCLEOTIDE SEQUENCE [LARGE SCALE GENOMIC DNA]</scope>
    <source>
        <strain evidence="4 5">KUS-F28377</strain>
    </source>
</reference>
<dbReference type="InterPro" id="IPR042099">
    <property type="entry name" value="ANL_N_sf"/>
</dbReference>
<name>A0A1C7NPS0_9FUNG</name>
<dbReference type="SUPFAM" id="SSF56801">
    <property type="entry name" value="Acetyl-CoA synthetase-like"/>
    <property type="match status" value="1"/>
</dbReference>
<dbReference type="SUPFAM" id="SSF47336">
    <property type="entry name" value="ACP-like"/>
    <property type="match status" value="1"/>
</dbReference>
<dbReference type="InterPro" id="IPR013120">
    <property type="entry name" value="FAR_NAD-bd"/>
</dbReference>
<dbReference type="InterPro" id="IPR000873">
    <property type="entry name" value="AMP-dep_synth/lig_dom"/>
</dbReference>
<dbReference type="Pfam" id="PF00501">
    <property type="entry name" value="AMP-binding"/>
    <property type="match status" value="1"/>
</dbReference>
<dbReference type="Pfam" id="PF00550">
    <property type="entry name" value="PP-binding"/>
    <property type="match status" value="1"/>
</dbReference>
<dbReference type="Pfam" id="PF23562">
    <property type="entry name" value="AMP-binding_C_3"/>
    <property type="match status" value="1"/>
</dbReference>
<keyword evidence="2" id="KW-0597">Phosphoprotein</keyword>
<dbReference type="EMBL" id="LUGH01000049">
    <property type="protein sequence ID" value="OBZ90436.1"/>
    <property type="molecule type" value="Genomic_DNA"/>
</dbReference>
<evidence type="ECO:0000313" key="4">
    <source>
        <dbReference type="EMBL" id="OBZ90436.1"/>
    </source>
</evidence>
<proteinExistence type="predicted"/>
<dbReference type="InterPro" id="IPR051414">
    <property type="entry name" value="Adenylate-forming_Reductase"/>
</dbReference>
<dbReference type="PANTHER" id="PTHR43439">
    <property type="entry name" value="PHENYLACETATE-COENZYME A LIGASE"/>
    <property type="match status" value="1"/>
</dbReference>
<evidence type="ECO:0000259" key="3">
    <source>
        <dbReference type="PROSITE" id="PS50075"/>
    </source>
</evidence>
<feature type="domain" description="Carrier" evidence="3">
    <location>
        <begin position="578"/>
        <end position="652"/>
    </location>
</feature>
<protein>
    <submittedName>
        <fullName evidence="4">Linear gramicidin synthase subunit D</fullName>
    </submittedName>
</protein>
<evidence type="ECO:0000256" key="2">
    <source>
        <dbReference type="ARBA" id="ARBA00022553"/>
    </source>
</evidence>
<dbReference type="InterPro" id="IPR020845">
    <property type="entry name" value="AMP-binding_CS"/>
</dbReference>